<reference evidence="1" key="1">
    <citation type="submission" date="2018-05" db="EMBL/GenBank/DDBJ databases">
        <authorList>
            <person name="Lanie J.A."/>
            <person name="Ng W.-L."/>
            <person name="Kazmierczak K.M."/>
            <person name="Andrzejewski T.M."/>
            <person name="Davidsen T.M."/>
            <person name="Wayne K.J."/>
            <person name="Tettelin H."/>
            <person name="Glass J.I."/>
            <person name="Rusch D."/>
            <person name="Podicherti R."/>
            <person name="Tsui H.-C.T."/>
            <person name="Winkler M.E."/>
        </authorList>
    </citation>
    <scope>NUCLEOTIDE SEQUENCE</scope>
</reference>
<sequence length="70" mass="8067">MTNYYPGTRRITPKTLIQHLLSAPTTCLFFDLSDFLGLLSYIEGKKRLPTRAVDTHLITPYTSYLLRGFE</sequence>
<organism evidence="1">
    <name type="scientific">marine metagenome</name>
    <dbReference type="NCBI Taxonomy" id="408172"/>
    <lineage>
        <taxon>unclassified sequences</taxon>
        <taxon>metagenomes</taxon>
        <taxon>ecological metagenomes</taxon>
    </lineage>
</organism>
<name>A0A382X8G7_9ZZZZ</name>
<accession>A0A382X8G7</accession>
<proteinExistence type="predicted"/>
<protein>
    <submittedName>
        <fullName evidence="1">Uncharacterized protein</fullName>
    </submittedName>
</protein>
<evidence type="ECO:0000313" key="1">
    <source>
        <dbReference type="EMBL" id="SVD67476.1"/>
    </source>
</evidence>
<dbReference type="EMBL" id="UINC01165852">
    <property type="protein sequence ID" value="SVD67476.1"/>
    <property type="molecule type" value="Genomic_DNA"/>
</dbReference>
<dbReference type="AlphaFoldDB" id="A0A382X8G7"/>
<gene>
    <name evidence="1" type="ORF">METZ01_LOCUS420330</name>
</gene>